<protein>
    <submittedName>
        <fullName evidence="2">Carboxypeptidase-like regulatory domain-containing protein</fullName>
    </submittedName>
</protein>
<dbReference type="SUPFAM" id="SSF49464">
    <property type="entry name" value="Carboxypeptidase regulatory domain-like"/>
    <property type="match status" value="1"/>
</dbReference>
<accession>A0ABV0HX07</accession>
<dbReference type="SUPFAM" id="SSF50965">
    <property type="entry name" value="Galactose oxidase, central domain"/>
    <property type="match status" value="1"/>
</dbReference>
<evidence type="ECO:0000256" key="1">
    <source>
        <dbReference type="SAM" id="SignalP"/>
    </source>
</evidence>
<dbReference type="InterPro" id="IPR052392">
    <property type="entry name" value="Kelch-BTB_domain-containing"/>
</dbReference>
<keyword evidence="3" id="KW-1185">Reference proteome</keyword>
<reference evidence="2 3" key="1">
    <citation type="submission" date="2024-05" db="EMBL/GenBank/DDBJ databases">
        <title>Human gut microbiome strain richness.</title>
        <authorList>
            <person name="Chen-Liaw A."/>
        </authorList>
    </citation>
    <scope>NUCLEOTIDE SEQUENCE [LARGE SCALE GENOMIC DNA]</scope>
    <source>
        <strain evidence="2 3">1001271st1_B1_1001271B_150615</strain>
    </source>
</reference>
<dbReference type="Pfam" id="PF24681">
    <property type="entry name" value="Kelch_KLHDC2_KLHL20_DRC7"/>
    <property type="match status" value="1"/>
</dbReference>
<dbReference type="InterPro" id="IPR015915">
    <property type="entry name" value="Kelch-typ_b-propeller"/>
</dbReference>
<proteinExistence type="predicted"/>
<dbReference type="Pfam" id="PF13715">
    <property type="entry name" value="CarbopepD_reg_2"/>
    <property type="match status" value="1"/>
</dbReference>
<dbReference type="Gene3D" id="2.60.40.1120">
    <property type="entry name" value="Carboxypeptidase-like, regulatory domain"/>
    <property type="match status" value="1"/>
</dbReference>
<gene>
    <name evidence="2" type="ORF">ABHZ06_07515</name>
</gene>
<dbReference type="InterPro" id="IPR008969">
    <property type="entry name" value="CarboxyPept-like_regulatory"/>
</dbReference>
<dbReference type="InterPro" id="IPR011043">
    <property type="entry name" value="Gal_Oxase/kelch_b-propeller"/>
</dbReference>
<dbReference type="PANTHER" id="PTHR46375">
    <property type="entry name" value="KELCH REPEAT AND BTB DOMAIN-CONTAINING PROTEIN 13-RELATED"/>
    <property type="match status" value="1"/>
</dbReference>
<evidence type="ECO:0000313" key="3">
    <source>
        <dbReference type="Proteomes" id="UP001491715"/>
    </source>
</evidence>
<dbReference type="Proteomes" id="UP001491715">
    <property type="component" value="Unassembled WGS sequence"/>
</dbReference>
<dbReference type="Gene3D" id="2.120.10.80">
    <property type="entry name" value="Kelch-type beta propeller"/>
    <property type="match status" value="1"/>
</dbReference>
<dbReference type="RefSeq" id="WP_138345038.1">
    <property type="nucleotide sequence ID" value="NZ_CP084680.1"/>
</dbReference>
<sequence length="417" mass="47307">MKLYIFLFLFSLCCTSSLNSQVRGCVVDGRDKSPLSGVNIYLQRDSTGIAITDDSGKFKLGDWNQGILNDTLVFSYVGYMPMKYTLKELEASGYIVKLYSYSQSLQEVVVKGESRRTFGEYEFLNNLPQGLYSSAVLACDGKIYVVSGEESYAICGKGIGVTRYDNLVKKMFIYDIARDAWKKCRHSFKARIGHAVHCYKNKLFILGGKYFSTNRRLEFTSPQLEVYDIEKDTVYVDKRIPHQAVNPITFIYNDCLYVMGGTVKKNKYSDKVHMLDLKTGVWYDAGIKIPKEWMDNLKGVLAGHTVYLIGGNSTDSKWTIRSFNLLSGEWKTLCNLKEVVYAPEVALNGVLIYIYDANVLQIYNIETNEVNTCYFTYGIKKPGFCYADGKLYIIGAYREGLPSIEVVSIDVDRLNPK</sequence>
<organism evidence="2 3">
    <name type="scientific">Bacteroides humanifaecis</name>
    <dbReference type="NCBI Taxonomy" id="2792859"/>
    <lineage>
        <taxon>Bacteria</taxon>
        <taxon>Pseudomonadati</taxon>
        <taxon>Bacteroidota</taxon>
        <taxon>Bacteroidia</taxon>
        <taxon>Bacteroidales</taxon>
        <taxon>Bacteroidaceae</taxon>
        <taxon>Bacteroides</taxon>
    </lineage>
</organism>
<feature type="chain" id="PRO_5046867976" evidence="1">
    <location>
        <begin position="21"/>
        <end position="417"/>
    </location>
</feature>
<evidence type="ECO:0000313" key="2">
    <source>
        <dbReference type="EMBL" id="MEO4937714.1"/>
    </source>
</evidence>
<comment type="caution">
    <text evidence="2">The sequence shown here is derived from an EMBL/GenBank/DDBJ whole genome shotgun (WGS) entry which is preliminary data.</text>
</comment>
<feature type="signal peptide" evidence="1">
    <location>
        <begin position="1"/>
        <end position="20"/>
    </location>
</feature>
<name>A0ABV0HX07_9BACE</name>
<dbReference type="PANTHER" id="PTHR46375:SF3">
    <property type="entry name" value="KELCH REPEAT AND BTB DOMAIN-CONTAINING PROTEIN 13"/>
    <property type="match status" value="1"/>
</dbReference>
<dbReference type="EMBL" id="JBDQBE010000006">
    <property type="protein sequence ID" value="MEO4937714.1"/>
    <property type="molecule type" value="Genomic_DNA"/>
</dbReference>
<keyword evidence="1" id="KW-0732">Signal</keyword>